<gene>
    <name evidence="1" type="ORF">DBV05_g4461</name>
</gene>
<accession>A0A5N5DHV0</accession>
<reference evidence="1 2" key="1">
    <citation type="journal article" date="2019" name="Sci. Rep.">
        <title>A multi-omics analysis of the grapevine pathogen Lasiodiplodia theobromae reveals that temperature affects the expression of virulence- and pathogenicity-related genes.</title>
        <authorList>
            <person name="Felix C."/>
            <person name="Meneses R."/>
            <person name="Goncalves M.F.M."/>
            <person name="Tilleman L."/>
            <person name="Duarte A.S."/>
            <person name="Jorrin-Novo J.V."/>
            <person name="Van de Peer Y."/>
            <person name="Deforce D."/>
            <person name="Van Nieuwerburgh F."/>
            <person name="Esteves A.C."/>
            <person name="Alves A."/>
        </authorList>
    </citation>
    <scope>NUCLEOTIDE SEQUENCE [LARGE SCALE GENOMIC DNA]</scope>
    <source>
        <strain evidence="1 2">LA-SOL3</strain>
    </source>
</reference>
<comment type="caution">
    <text evidence="1">The sequence shown here is derived from an EMBL/GenBank/DDBJ whole genome shotgun (WGS) entry which is preliminary data.</text>
</comment>
<dbReference type="PANTHER" id="PTHR33112">
    <property type="entry name" value="DOMAIN PROTEIN, PUTATIVE-RELATED"/>
    <property type="match status" value="1"/>
</dbReference>
<keyword evidence="2" id="KW-1185">Reference proteome</keyword>
<organism evidence="1 2">
    <name type="scientific">Lasiodiplodia theobromae</name>
    <dbReference type="NCBI Taxonomy" id="45133"/>
    <lineage>
        <taxon>Eukaryota</taxon>
        <taxon>Fungi</taxon>
        <taxon>Dikarya</taxon>
        <taxon>Ascomycota</taxon>
        <taxon>Pezizomycotina</taxon>
        <taxon>Dothideomycetes</taxon>
        <taxon>Dothideomycetes incertae sedis</taxon>
        <taxon>Botryosphaeriales</taxon>
        <taxon>Botryosphaeriaceae</taxon>
        <taxon>Lasiodiplodia</taxon>
    </lineage>
</organism>
<dbReference type="AlphaFoldDB" id="A0A5N5DHV0"/>
<protein>
    <recommendedName>
        <fullName evidence="3">Heterokaryon incompatibility domain-containing protein</fullName>
    </recommendedName>
</protein>
<dbReference type="EMBL" id="VCHE01000020">
    <property type="protein sequence ID" value="KAB2576891.1"/>
    <property type="molecule type" value="Genomic_DNA"/>
</dbReference>
<name>A0A5N5DHV0_9PEZI</name>
<dbReference type="OrthoDB" id="3691074at2759"/>
<proteinExistence type="predicted"/>
<evidence type="ECO:0008006" key="3">
    <source>
        <dbReference type="Google" id="ProtNLM"/>
    </source>
</evidence>
<evidence type="ECO:0000313" key="1">
    <source>
        <dbReference type="EMBL" id="KAB2576891.1"/>
    </source>
</evidence>
<evidence type="ECO:0000313" key="2">
    <source>
        <dbReference type="Proteomes" id="UP000325902"/>
    </source>
</evidence>
<dbReference type="PANTHER" id="PTHR33112:SF16">
    <property type="entry name" value="HETEROKARYON INCOMPATIBILITY DOMAIN-CONTAINING PROTEIN"/>
    <property type="match status" value="1"/>
</dbReference>
<sequence length="295" mass="33576">MAKRLLVFDKKQLQMRCSQYRRLENGHRLSENYTLNKSFRADWYTWIRSYSQREITYPRDRLGAVSGVAKYFSRRLEENGRPAEYLVGLWRDESLERDLRWVITEPGLSYKEMMEALDEEASYCAPSWSWASRNQGVDFLCKGISTTFEVKQCHLPPATSDATVAVKPGSYITLRGKLARTPIKPTDGVAIDLDGGSWQSNVAWEVNSPAFGHIRYYLDWAPTAGDLAEEDALSQLELLLLAKGSARVGRECSGILLLPFESSRGLLYRRVGAFDSDDRDIPWLTDVLESEVTIV</sequence>
<dbReference type="Proteomes" id="UP000325902">
    <property type="component" value="Unassembled WGS sequence"/>
</dbReference>